<evidence type="ECO:0000313" key="2">
    <source>
        <dbReference type="Proteomes" id="UP000289340"/>
    </source>
</evidence>
<name>A0A445GHQ2_GLYSO</name>
<reference evidence="1 2" key="1">
    <citation type="submission" date="2018-09" db="EMBL/GenBank/DDBJ databases">
        <title>A high-quality reference genome of wild soybean provides a powerful tool to mine soybean genomes.</title>
        <authorList>
            <person name="Xie M."/>
            <person name="Chung C.Y.L."/>
            <person name="Li M.-W."/>
            <person name="Wong F.-L."/>
            <person name="Chan T.-F."/>
            <person name="Lam H.-M."/>
        </authorList>
    </citation>
    <scope>NUCLEOTIDE SEQUENCE [LARGE SCALE GENOMIC DNA]</scope>
    <source>
        <strain evidence="2">cv. W05</strain>
        <tissue evidence="1">Hypocotyl of etiolated seedlings</tissue>
    </source>
</reference>
<gene>
    <name evidence="1" type="ORF">D0Y65_043441</name>
</gene>
<dbReference type="AlphaFoldDB" id="A0A445GHQ2"/>
<comment type="caution">
    <text evidence="1">The sequence shown here is derived from an EMBL/GenBank/DDBJ whole genome shotgun (WGS) entry which is preliminary data.</text>
</comment>
<evidence type="ECO:0000313" key="1">
    <source>
        <dbReference type="EMBL" id="RZB60683.1"/>
    </source>
</evidence>
<dbReference type="Proteomes" id="UP000289340">
    <property type="component" value="Chromosome 16"/>
</dbReference>
<dbReference type="EMBL" id="QZWG01000016">
    <property type="protein sequence ID" value="RZB60683.1"/>
    <property type="molecule type" value="Genomic_DNA"/>
</dbReference>
<proteinExistence type="predicted"/>
<organism evidence="1 2">
    <name type="scientific">Glycine soja</name>
    <name type="common">Wild soybean</name>
    <dbReference type="NCBI Taxonomy" id="3848"/>
    <lineage>
        <taxon>Eukaryota</taxon>
        <taxon>Viridiplantae</taxon>
        <taxon>Streptophyta</taxon>
        <taxon>Embryophyta</taxon>
        <taxon>Tracheophyta</taxon>
        <taxon>Spermatophyta</taxon>
        <taxon>Magnoliopsida</taxon>
        <taxon>eudicotyledons</taxon>
        <taxon>Gunneridae</taxon>
        <taxon>Pentapetalae</taxon>
        <taxon>rosids</taxon>
        <taxon>fabids</taxon>
        <taxon>Fabales</taxon>
        <taxon>Fabaceae</taxon>
        <taxon>Papilionoideae</taxon>
        <taxon>50 kb inversion clade</taxon>
        <taxon>NPAAA clade</taxon>
        <taxon>indigoferoid/millettioid clade</taxon>
        <taxon>Phaseoleae</taxon>
        <taxon>Glycine</taxon>
        <taxon>Glycine subgen. Soja</taxon>
    </lineage>
</organism>
<sequence length="87" mass="10074">MKKTMVLDSGSPLISFDSMVDIYNIDMHNLTNDEVEHLDFLDWEMAWYSRLIGFSVRKSHAVRSQFGEIVQQTFLCSRGLREDTGLT</sequence>
<accession>A0A445GHQ2</accession>
<keyword evidence="2" id="KW-1185">Reference proteome</keyword>
<protein>
    <submittedName>
        <fullName evidence="1">Uncharacterized protein</fullName>
    </submittedName>
</protein>